<reference evidence="2" key="2">
    <citation type="submission" date="2017-10" db="EMBL/GenBank/DDBJ databases">
        <title>Ladona fulva Genome sequencing and assembly.</title>
        <authorList>
            <person name="Murali S."/>
            <person name="Richards S."/>
            <person name="Bandaranaike D."/>
            <person name="Bellair M."/>
            <person name="Blankenburg K."/>
            <person name="Chao H."/>
            <person name="Dinh H."/>
            <person name="Doddapaneni H."/>
            <person name="Dugan-Rocha S."/>
            <person name="Elkadiri S."/>
            <person name="Gnanaolivu R."/>
            <person name="Hernandez B."/>
            <person name="Skinner E."/>
            <person name="Javaid M."/>
            <person name="Lee S."/>
            <person name="Li M."/>
            <person name="Ming W."/>
            <person name="Munidasa M."/>
            <person name="Muniz J."/>
            <person name="Nguyen L."/>
            <person name="Hughes D."/>
            <person name="Osuji N."/>
            <person name="Pu L.-L."/>
            <person name="Puazo M."/>
            <person name="Qu C."/>
            <person name="Quiroz J."/>
            <person name="Raj R."/>
            <person name="Weissenberger G."/>
            <person name="Xin Y."/>
            <person name="Zou X."/>
            <person name="Han Y."/>
            <person name="Worley K."/>
            <person name="Muzny D."/>
            <person name="Gibbs R."/>
        </authorList>
    </citation>
    <scope>NUCLEOTIDE SEQUENCE</scope>
    <source>
        <strain evidence="2">Sampled in the wild</strain>
    </source>
</reference>
<keyword evidence="3" id="KW-1185">Reference proteome</keyword>
<gene>
    <name evidence="2" type="ORF">J437_LFUL009221</name>
</gene>
<reference evidence="2" key="1">
    <citation type="submission" date="2013-04" db="EMBL/GenBank/DDBJ databases">
        <authorList>
            <person name="Qu J."/>
            <person name="Murali S.C."/>
            <person name="Bandaranaike D."/>
            <person name="Bellair M."/>
            <person name="Blankenburg K."/>
            <person name="Chao H."/>
            <person name="Dinh H."/>
            <person name="Doddapaneni H."/>
            <person name="Downs B."/>
            <person name="Dugan-Rocha S."/>
            <person name="Elkadiri S."/>
            <person name="Gnanaolivu R.D."/>
            <person name="Hernandez B."/>
            <person name="Javaid M."/>
            <person name="Jayaseelan J.C."/>
            <person name="Lee S."/>
            <person name="Li M."/>
            <person name="Ming W."/>
            <person name="Munidasa M."/>
            <person name="Muniz J."/>
            <person name="Nguyen L."/>
            <person name="Ongeri F."/>
            <person name="Osuji N."/>
            <person name="Pu L.-L."/>
            <person name="Puazo M."/>
            <person name="Qu C."/>
            <person name="Quiroz J."/>
            <person name="Raj R."/>
            <person name="Weissenberger G."/>
            <person name="Xin Y."/>
            <person name="Zou X."/>
            <person name="Han Y."/>
            <person name="Richards S."/>
            <person name="Worley K."/>
            <person name="Muzny D."/>
            <person name="Gibbs R."/>
        </authorList>
    </citation>
    <scope>NUCLEOTIDE SEQUENCE</scope>
    <source>
        <strain evidence="2">Sampled in the wild</strain>
    </source>
</reference>
<keyword evidence="1" id="KW-0732">Signal</keyword>
<sequence>MENSDRVPERKESLRSSSNIGTMKLLLPLAILVVIAASAFANDGCHKVTCHAQVEGAKNWAHANPDDPCSFCCCRTGEPKHKLCPPNTEFDPSQSKCVDSNRCLNRKFLMQLHD</sequence>
<evidence type="ECO:0000313" key="3">
    <source>
        <dbReference type="Proteomes" id="UP000792457"/>
    </source>
</evidence>
<dbReference type="EMBL" id="KZ308413">
    <property type="protein sequence ID" value="KAG8229151.1"/>
    <property type="molecule type" value="Genomic_DNA"/>
</dbReference>
<comment type="caution">
    <text evidence="2">The sequence shown here is derived from an EMBL/GenBank/DDBJ whole genome shotgun (WGS) entry which is preliminary data.</text>
</comment>
<feature type="signal peptide" evidence="1">
    <location>
        <begin position="1"/>
        <end position="41"/>
    </location>
</feature>
<evidence type="ECO:0000313" key="2">
    <source>
        <dbReference type="EMBL" id="KAG8229151.1"/>
    </source>
</evidence>
<proteinExistence type="predicted"/>
<dbReference type="InterPro" id="IPR036508">
    <property type="entry name" value="Chitin-bd_dom_sf"/>
</dbReference>
<protein>
    <submittedName>
        <fullName evidence="2">Uncharacterized protein</fullName>
    </submittedName>
</protein>
<feature type="chain" id="PRO_5035473503" evidence="1">
    <location>
        <begin position="42"/>
        <end position="114"/>
    </location>
</feature>
<dbReference type="GO" id="GO:0008061">
    <property type="term" value="F:chitin binding"/>
    <property type="evidence" value="ECO:0007669"/>
    <property type="project" value="InterPro"/>
</dbReference>
<name>A0A8K0K7J5_LADFU</name>
<accession>A0A8K0K7J5</accession>
<organism evidence="2 3">
    <name type="scientific">Ladona fulva</name>
    <name type="common">Scarce chaser dragonfly</name>
    <name type="synonym">Libellula fulva</name>
    <dbReference type="NCBI Taxonomy" id="123851"/>
    <lineage>
        <taxon>Eukaryota</taxon>
        <taxon>Metazoa</taxon>
        <taxon>Ecdysozoa</taxon>
        <taxon>Arthropoda</taxon>
        <taxon>Hexapoda</taxon>
        <taxon>Insecta</taxon>
        <taxon>Pterygota</taxon>
        <taxon>Palaeoptera</taxon>
        <taxon>Odonata</taxon>
        <taxon>Epiprocta</taxon>
        <taxon>Anisoptera</taxon>
        <taxon>Libelluloidea</taxon>
        <taxon>Libellulidae</taxon>
        <taxon>Ladona</taxon>
    </lineage>
</organism>
<dbReference type="Proteomes" id="UP000792457">
    <property type="component" value="Unassembled WGS sequence"/>
</dbReference>
<dbReference type="AlphaFoldDB" id="A0A8K0K7J5"/>
<evidence type="ECO:0000256" key="1">
    <source>
        <dbReference type="SAM" id="SignalP"/>
    </source>
</evidence>
<dbReference type="SUPFAM" id="SSF57625">
    <property type="entry name" value="Invertebrate chitin-binding proteins"/>
    <property type="match status" value="1"/>
</dbReference>